<comment type="similarity">
    <text evidence="2">Belongs to the ABC-2 integral membrane protein family.</text>
</comment>
<evidence type="ECO:0000256" key="1">
    <source>
        <dbReference type="ARBA" id="ARBA00004651"/>
    </source>
</evidence>
<feature type="transmembrane region" description="Helical" evidence="9">
    <location>
        <begin position="62"/>
        <end position="80"/>
    </location>
</feature>
<evidence type="ECO:0000256" key="3">
    <source>
        <dbReference type="ARBA" id="ARBA00022448"/>
    </source>
</evidence>
<reference evidence="11" key="1">
    <citation type="submission" date="2019-01" db="EMBL/GenBank/DDBJ databases">
        <authorList>
            <person name="Ashton P.M."/>
            <person name="Dallman T."/>
            <person name="Nair S."/>
            <person name="De Pinna E."/>
            <person name="Peters T."/>
            <person name="Grant K."/>
        </authorList>
    </citation>
    <scope>NUCLEOTIDE SEQUENCE</scope>
    <source>
        <strain evidence="11">660437</strain>
    </source>
</reference>
<keyword evidence="4" id="KW-1003">Cell membrane</keyword>
<keyword evidence="5 9" id="KW-0812">Transmembrane</keyword>
<keyword evidence="3" id="KW-0813">Transport</keyword>
<proteinExistence type="inferred from homology"/>
<dbReference type="GO" id="GO:0015774">
    <property type="term" value="P:polysaccharide transport"/>
    <property type="evidence" value="ECO:0007669"/>
    <property type="project" value="UniProtKB-KW"/>
</dbReference>
<dbReference type="PANTHER" id="PTHR30413:SF10">
    <property type="entry name" value="CAPSULE POLYSACCHARIDE EXPORT INNER-MEMBRANE PROTEIN CTRC"/>
    <property type="match status" value="1"/>
</dbReference>
<dbReference type="SUPFAM" id="SSF53448">
    <property type="entry name" value="Nucleotide-diphospho-sugar transferases"/>
    <property type="match status" value="1"/>
</dbReference>
<evidence type="ECO:0000313" key="11">
    <source>
        <dbReference type="EMBL" id="ECA6497845.1"/>
    </source>
</evidence>
<keyword evidence="7" id="KW-0625">Polysaccharide transport</keyword>
<name>A0A5U9Y9E6_SALEB</name>
<evidence type="ECO:0000259" key="10">
    <source>
        <dbReference type="Pfam" id="PF01061"/>
    </source>
</evidence>
<protein>
    <submittedName>
        <fullName evidence="11">ABC transporter permease</fullName>
    </submittedName>
</protein>
<evidence type="ECO:0000256" key="5">
    <source>
        <dbReference type="ARBA" id="ARBA00022692"/>
    </source>
</evidence>
<dbReference type="GO" id="GO:0140359">
    <property type="term" value="F:ABC-type transporter activity"/>
    <property type="evidence" value="ECO:0007669"/>
    <property type="project" value="InterPro"/>
</dbReference>
<dbReference type="InterPro" id="IPR029044">
    <property type="entry name" value="Nucleotide-diphossugar_trans"/>
</dbReference>
<keyword evidence="7" id="KW-0762">Sugar transport</keyword>
<comment type="subcellular location">
    <subcellularLocation>
        <location evidence="1">Cell membrane</location>
        <topology evidence="1">Multi-pass membrane protein</topology>
    </subcellularLocation>
</comment>
<sequence>MNDLKEALARHQLWISLGWNDVLGRYRRSVLGPFWITISMGVTISAMGPLYGSLFSSGSENFIMHLTLGMIFWAFLSATINESCGIFNESASIIKQSDLPLYLYILRVFYRQFMIMLHNFIIIPFVIFFTNTSVNLDILLFIPAIVITSISLISTGMILAIFCTRYRDMGPVVQSVVTLCFFITPIIWTSEQLPKGRKEFVDYNIFYYFMEMLRKPLMGTVPDVTIWFYTIITSIKMSESNYLCFMDDDDSWAPEYVSRLLSVLANIQSTYSSVNAIACHTNKVAEIAENNRIIINSTQPWNHYLNAGPVSFDVIYYRNSIPLSSCLFDRNSVIDVIESHKLSSPAFFWPFFIHYLAGNDVWILPEALAFYHFRENDDFEFGNYTVINNELFDIECKIAKNKMMRSIDDSSLLNVLLSNIANNSLFHKISYIENKIK</sequence>
<organism evidence="11">
    <name type="scientific">Salmonella enterica subsp. enterica serovar Java</name>
    <dbReference type="NCBI Taxonomy" id="224729"/>
    <lineage>
        <taxon>Bacteria</taxon>
        <taxon>Pseudomonadati</taxon>
        <taxon>Pseudomonadota</taxon>
        <taxon>Gammaproteobacteria</taxon>
        <taxon>Enterobacterales</taxon>
        <taxon>Enterobacteriaceae</taxon>
        <taxon>Salmonella</taxon>
    </lineage>
</organism>
<dbReference type="EMBL" id="AAHVAQ010000027">
    <property type="protein sequence ID" value="ECA6497845.1"/>
    <property type="molecule type" value="Genomic_DNA"/>
</dbReference>
<keyword evidence="8 9" id="KW-0472">Membrane</keyword>
<feature type="transmembrane region" description="Helical" evidence="9">
    <location>
        <begin position="138"/>
        <end position="162"/>
    </location>
</feature>
<dbReference type="PANTHER" id="PTHR30413">
    <property type="entry name" value="INNER MEMBRANE TRANSPORT PERMEASE"/>
    <property type="match status" value="1"/>
</dbReference>
<comment type="caution">
    <text evidence="11">The sequence shown here is derived from an EMBL/GenBank/DDBJ whole genome shotgun (WGS) entry which is preliminary data.</text>
</comment>
<feature type="transmembrane region" description="Helical" evidence="9">
    <location>
        <begin position="169"/>
        <end position="188"/>
    </location>
</feature>
<feature type="transmembrane region" description="Helical" evidence="9">
    <location>
        <begin position="101"/>
        <end position="126"/>
    </location>
</feature>
<evidence type="ECO:0000256" key="2">
    <source>
        <dbReference type="ARBA" id="ARBA00007783"/>
    </source>
</evidence>
<dbReference type="InterPro" id="IPR013525">
    <property type="entry name" value="ABC2_TM"/>
</dbReference>
<evidence type="ECO:0000256" key="7">
    <source>
        <dbReference type="ARBA" id="ARBA00023047"/>
    </source>
</evidence>
<gene>
    <name evidence="11" type="ORF">ENF03_21095</name>
</gene>
<dbReference type="GO" id="GO:0005886">
    <property type="term" value="C:plasma membrane"/>
    <property type="evidence" value="ECO:0007669"/>
    <property type="project" value="UniProtKB-SubCell"/>
</dbReference>
<dbReference type="Pfam" id="PF01061">
    <property type="entry name" value="ABC2_membrane"/>
    <property type="match status" value="1"/>
</dbReference>
<keyword evidence="6 9" id="KW-1133">Transmembrane helix</keyword>
<feature type="transmembrane region" description="Helical" evidence="9">
    <location>
        <begin position="30"/>
        <end position="50"/>
    </location>
</feature>
<evidence type="ECO:0000256" key="4">
    <source>
        <dbReference type="ARBA" id="ARBA00022475"/>
    </source>
</evidence>
<dbReference type="Gene3D" id="3.90.550.10">
    <property type="entry name" value="Spore Coat Polysaccharide Biosynthesis Protein SpsA, Chain A"/>
    <property type="match status" value="1"/>
</dbReference>
<evidence type="ECO:0000256" key="8">
    <source>
        <dbReference type="ARBA" id="ARBA00023136"/>
    </source>
</evidence>
<evidence type="ECO:0000256" key="9">
    <source>
        <dbReference type="SAM" id="Phobius"/>
    </source>
</evidence>
<accession>A0A5U9Y9E6</accession>
<dbReference type="GO" id="GO:0015920">
    <property type="term" value="P:lipopolysaccharide transport"/>
    <property type="evidence" value="ECO:0007669"/>
    <property type="project" value="TreeGrafter"/>
</dbReference>
<feature type="domain" description="ABC-2 type transporter transmembrane" evidence="10">
    <location>
        <begin position="14"/>
        <end position="215"/>
    </location>
</feature>
<evidence type="ECO:0000256" key="6">
    <source>
        <dbReference type="ARBA" id="ARBA00022989"/>
    </source>
</evidence>
<dbReference type="AlphaFoldDB" id="A0A5U9Y9E6"/>